<gene>
    <name evidence="2" type="ORF">PMAYCL1PPCAC_04220</name>
</gene>
<protein>
    <submittedName>
        <fullName evidence="2">Uncharacterized protein</fullName>
    </submittedName>
</protein>
<feature type="non-terminal residue" evidence="2">
    <location>
        <position position="1"/>
    </location>
</feature>
<feature type="region of interest" description="Disordered" evidence="1">
    <location>
        <begin position="33"/>
        <end position="58"/>
    </location>
</feature>
<feature type="region of interest" description="Disordered" evidence="1">
    <location>
        <begin position="70"/>
        <end position="125"/>
    </location>
</feature>
<dbReference type="AlphaFoldDB" id="A0AAN5C7V1"/>
<proteinExistence type="predicted"/>
<organism evidence="2 3">
    <name type="scientific">Pristionchus mayeri</name>
    <dbReference type="NCBI Taxonomy" id="1317129"/>
    <lineage>
        <taxon>Eukaryota</taxon>
        <taxon>Metazoa</taxon>
        <taxon>Ecdysozoa</taxon>
        <taxon>Nematoda</taxon>
        <taxon>Chromadorea</taxon>
        <taxon>Rhabditida</taxon>
        <taxon>Rhabditina</taxon>
        <taxon>Diplogasteromorpha</taxon>
        <taxon>Diplogasteroidea</taxon>
        <taxon>Neodiplogasteridae</taxon>
        <taxon>Pristionchus</taxon>
    </lineage>
</organism>
<feature type="non-terminal residue" evidence="2">
    <location>
        <position position="125"/>
    </location>
</feature>
<evidence type="ECO:0000256" key="1">
    <source>
        <dbReference type="SAM" id="MobiDB-lite"/>
    </source>
</evidence>
<sequence length="125" mass="14284">LAQRLNDVFRHGCFPPPPHHRFLHRPLLSLSRPPLSIRCPDQDPGAEGADHHRQGLPGQLDLRCRWSVGDPRRGQLHQHHAPTTSRPRPLLHRRPTRTVHLGLSDDRGSHRAAHAPLLPNRRLHD</sequence>
<accession>A0AAN5C7V1</accession>
<comment type="caution">
    <text evidence="2">The sequence shown here is derived from an EMBL/GenBank/DDBJ whole genome shotgun (WGS) entry which is preliminary data.</text>
</comment>
<dbReference type="Proteomes" id="UP001328107">
    <property type="component" value="Unassembled WGS sequence"/>
</dbReference>
<evidence type="ECO:0000313" key="3">
    <source>
        <dbReference type="Proteomes" id="UP001328107"/>
    </source>
</evidence>
<reference evidence="3" key="1">
    <citation type="submission" date="2022-10" db="EMBL/GenBank/DDBJ databases">
        <title>Genome assembly of Pristionchus species.</title>
        <authorList>
            <person name="Yoshida K."/>
            <person name="Sommer R.J."/>
        </authorList>
    </citation>
    <scope>NUCLEOTIDE SEQUENCE [LARGE SCALE GENOMIC DNA]</scope>
    <source>
        <strain evidence="3">RS5460</strain>
    </source>
</reference>
<keyword evidence="3" id="KW-1185">Reference proteome</keyword>
<name>A0AAN5C7V1_9BILA</name>
<dbReference type="EMBL" id="BTRK01000001">
    <property type="protein sequence ID" value="GMR34025.1"/>
    <property type="molecule type" value="Genomic_DNA"/>
</dbReference>
<evidence type="ECO:0000313" key="2">
    <source>
        <dbReference type="EMBL" id="GMR34025.1"/>
    </source>
</evidence>